<name>A0A2R2MSU6_LINAN</name>
<feature type="repeat" description="TPR" evidence="3">
    <location>
        <begin position="627"/>
        <end position="660"/>
    </location>
</feature>
<dbReference type="GO" id="GO:0043531">
    <property type="term" value="F:ADP binding"/>
    <property type="evidence" value="ECO:0007669"/>
    <property type="project" value="InterPro"/>
</dbReference>
<dbReference type="InterPro" id="IPR036388">
    <property type="entry name" value="WH-like_DNA-bd_sf"/>
</dbReference>
<dbReference type="Pfam" id="PF13424">
    <property type="entry name" value="TPR_12"/>
    <property type="match status" value="1"/>
</dbReference>
<dbReference type="Proteomes" id="UP000085678">
    <property type="component" value="Unplaced"/>
</dbReference>
<dbReference type="Pfam" id="PF18738">
    <property type="entry name" value="HEPN_DZIP3"/>
    <property type="match status" value="1"/>
</dbReference>
<dbReference type="KEGG" id="lak:106179188"/>
<dbReference type="InterPro" id="IPR041249">
    <property type="entry name" value="HEPN_DZIP3"/>
</dbReference>
<dbReference type="Pfam" id="PF13374">
    <property type="entry name" value="TPR_10"/>
    <property type="match status" value="2"/>
</dbReference>
<dbReference type="SUPFAM" id="SSF48452">
    <property type="entry name" value="TPR-like"/>
    <property type="match status" value="1"/>
</dbReference>
<dbReference type="AlphaFoldDB" id="A0A2R2MSU6"/>
<dbReference type="STRING" id="7574.A0A2R2MSU6"/>
<feature type="repeat" description="TPR" evidence="3">
    <location>
        <begin position="711"/>
        <end position="744"/>
    </location>
</feature>
<evidence type="ECO:0000313" key="5">
    <source>
        <dbReference type="Proteomes" id="UP000085678"/>
    </source>
</evidence>
<protein>
    <submittedName>
        <fullName evidence="6">Uncharacterized protein LOC106179188</fullName>
    </submittedName>
</protein>
<dbReference type="PRINTS" id="PR00364">
    <property type="entry name" value="DISEASERSIST"/>
</dbReference>
<dbReference type="PANTHER" id="PTHR45641">
    <property type="entry name" value="TETRATRICOPEPTIDE REPEAT PROTEIN (AFU_ORTHOLOGUE AFUA_6G03870)"/>
    <property type="match status" value="1"/>
</dbReference>
<accession>A0A2R2MSU6</accession>
<dbReference type="InterPro" id="IPR011990">
    <property type="entry name" value="TPR-like_helical_dom_sf"/>
</dbReference>
<feature type="repeat" description="TPR" evidence="3">
    <location>
        <begin position="669"/>
        <end position="702"/>
    </location>
</feature>
<dbReference type="OrthoDB" id="1667894at2759"/>
<dbReference type="SUPFAM" id="SSF52540">
    <property type="entry name" value="P-loop containing nucleoside triphosphate hydrolases"/>
    <property type="match status" value="1"/>
</dbReference>
<sequence length="779" mass="88243">MASGEIPRKEKENHFRIQLLLDRGKLVLQDVLSNQLQARYPGLYGPSSNGAISDVLNDKSVKHTLLLLKKGVKGRKIFNQDQMDTLYPPGNPAPPVTLHDLDITLTVILLRNITNLNPHAKWDKPPATDTSTEANIGRVKGYRNKHAHGTGGLSDADFKTQFDNLKDILLSLSTLYASEDYNNLLSQPLDASETPCQLISTMLPRTNTELKGRDDIVTTILQHIRDKVPLVLLTGMGGIGKTSIAVKVGQIMQNVLYIDMRQVTDLNSVKLSLVQHYHPTRHLKDLYSDYQNIFKQTLSSLTTDTLFILDNDESFLSSNRKEISEFLKDVMDSTKHISLLCASREIFDFTSHNIVVLDIDKLDKSSARDVLWERKSTSPTDSELANLDEMAEMCGYNPLALKLLAGLLDRKQTEAVLQKIKTQKMLSTLSIPSMPKEIKTCFDISYETLKPESRKVFVALHIFPVAFNLEEVSAIVRLDQNKCEHILDILANKSLISTDGNTYDIHPLLREYAEYNAREYGNYIFEIQAAYCSYFIKALKRLKMKDIGARETNILSVMLPHVKQTAALYIKRFKTQDASKKLERVDNIAMIANIFCSIFLHQDALHYHKKCLALREEILGPKHPDTALSYDNIGTVLQDMGEYKESLDYHKKCLALREEILGPKHPDTALSYDNIGAVLQDMGEYKESLDYHKKSLALREEILGPKHPDTATSYNNIGSVLRAMGEYKESLDYHDKSLELRLEILGPKHPVTIRTVNIIEDLTKKCHQNKFRKQCCSIV</sequence>
<dbReference type="RefSeq" id="XP_023933087.1">
    <property type="nucleotide sequence ID" value="XM_024077319.1"/>
</dbReference>
<dbReference type="PANTHER" id="PTHR45641:SF19">
    <property type="entry name" value="NEPHROCYSTIN-3"/>
    <property type="match status" value="1"/>
</dbReference>
<evidence type="ECO:0000259" key="4">
    <source>
        <dbReference type="Pfam" id="PF18738"/>
    </source>
</evidence>
<gene>
    <name evidence="6" type="primary">LOC106179188</name>
</gene>
<keyword evidence="1" id="KW-0677">Repeat</keyword>
<dbReference type="InterPro" id="IPR019734">
    <property type="entry name" value="TPR_rpt"/>
</dbReference>
<dbReference type="GeneID" id="106179188"/>
<evidence type="ECO:0000256" key="3">
    <source>
        <dbReference type="PROSITE-ProRule" id="PRU00339"/>
    </source>
</evidence>
<dbReference type="SMART" id="SM00028">
    <property type="entry name" value="TPR"/>
    <property type="match status" value="4"/>
</dbReference>
<dbReference type="PROSITE" id="PS50005">
    <property type="entry name" value="TPR"/>
    <property type="match status" value="3"/>
</dbReference>
<organism evidence="5 6">
    <name type="scientific">Lingula anatina</name>
    <name type="common">Brachiopod</name>
    <name type="synonym">Lingula unguis</name>
    <dbReference type="NCBI Taxonomy" id="7574"/>
    <lineage>
        <taxon>Eukaryota</taxon>
        <taxon>Metazoa</taxon>
        <taxon>Spiralia</taxon>
        <taxon>Lophotrochozoa</taxon>
        <taxon>Brachiopoda</taxon>
        <taxon>Linguliformea</taxon>
        <taxon>Lingulata</taxon>
        <taxon>Lingulida</taxon>
        <taxon>Linguloidea</taxon>
        <taxon>Lingulidae</taxon>
        <taxon>Lingula</taxon>
    </lineage>
</organism>
<keyword evidence="5" id="KW-1185">Reference proteome</keyword>
<evidence type="ECO:0000313" key="6">
    <source>
        <dbReference type="RefSeq" id="XP_023933087.1"/>
    </source>
</evidence>
<evidence type="ECO:0000256" key="2">
    <source>
        <dbReference type="ARBA" id="ARBA00022803"/>
    </source>
</evidence>
<feature type="domain" description="DZIP3-like HEPN" evidence="4">
    <location>
        <begin position="52"/>
        <end position="192"/>
    </location>
</feature>
<keyword evidence="2 3" id="KW-0802">TPR repeat</keyword>
<evidence type="ECO:0000256" key="1">
    <source>
        <dbReference type="ARBA" id="ARBA00022737"/>
    </source>
</evidence>
<dbReference type="InterPro" id="IPR027417">
    <property type="entry name" value="P-loop_NTPase"/>
</dbReference>
<proteinExistence type="predicted"/>
<dbReference type="Gene3D" id="1.10.10.10">
    <property type="entry name" value="Winged helix-like DNA-binding domain superfamily/Winged helix DNA-binding domain"/>
    <property type="match status" value="1"/>
</dbReference>
<reference evidence="6" key="1">
    <citation type="submission" date="2025-08" db="UniProtKB">
        <authorList>
            <consortium name="RefSeq"/>
        </authorList>
    </citation>
    <scope>IDENTIFICATION</scope>
    <source>
        <tissue evidence="6">Gonads</tissue>
    </source>
</reference>
<dbReference type="Gene3D" id="1.25.40.10">
    <property type="entry name" value="Tetratricopeptide repeat domain"/>
    <property type="match status" value="1"/>
</dbReference>
<dbReference type="InParanoid" id="A0A2R2MSU6"/>
<dbReference type="Gene3D" id="3.40.50.300">
    <property type="entry name" value="P-loop containing nucleotide triphosphate hydrolases"/>
    <property type="match status" value="1"/>
</dbReference>